<dbReference type="AlphaFoldDB" id="A0A1I1V7Q1"/>
<name>A0A1I1V7Q1_PSEOC</name>
<proteinExistence type="predicted"/>
<sequence length="303" mass="34933">MPLYIDDVFLDSLAYEEVAVALWAIRLHASDEAVTPTIALRLIRQYLQPLIPPEHCHLLYKQRVPTWNGIWGIYASLGFAVCQSNDPRLLEVMKAVQLIHANTTWPPREYTFPTVVEVTNFLSICNHLQIPAQGMIRAEDGSQIDLFSFCTLCWRQPLTGRKLCAHHAPNAPLQDEVGTQAAAARYKSGVRQRERFDKEVNRILTKEVTEFHEGLFTPVVLFPEQDIAIWLTERRPLLWRLLSERQQELNDGNAVSLLLDLLHSPDGLPPKAYQIYRQINRHLQGHPLLIWPMLMRAEGWYRC</sequence>
<dbReference type="Proteomes" id="UP000243950">
    <property type="component" value="Unassembled WGS sequence"/>
</dbReference>
<organism evidence="1 2">
    <name type="scientific">Pseudomonas straminea</name>
    <dbReference type="NCBI Taxonomy" id="47882"/>
    <lineage>
        <taxon>Bacteria</taxon>
        <taxon>Pseudomonadati</taxon>
        <taxon>Pseudomonadota</taxon>
        <taxon>Gammaproteobacteria</taxon>
        <taxon>Pseudomonadales</taxon>
        <taxon>Pseudomonadaceae</taxon>
        <taxon>Phytopseudomonas</taxon>
    </lineage>
</organism>
<reference evidence="2" key="1">
    <citation type="submission" date="2016-10" db="EMBL/GenBank/DDBJ databases">
        <authorList>
            <person name="Varghese N."/>
            <person name="Submissions S."/>
        </authorList>
    </citation>
    <scope>NUCLEOTIDE SEQUENCE [LARGE SCALE GENOMIC DNA]</scope>
    <source>
        <strain evidence="2">JCM 2783</strain>
    </source>
</reference>
<keyword evidence="2" id="KW-1185">Reference proteome</keyword>
<evidence type="ECO:0000313" key="1">
    <source>
        <dbReference type="EMBL" id="SFD79037.1"/>
    </source>
</evidence>
<dbReference type="EMBL" id="FOMO01000004">
    <property type="protein sequence ID" value="SFD79037.1"/>
    <property type="molecule type" value="Genomic_DNA"/>
</dbReference>
<evidence type="ECO:0000313" key="2">
    <source>
        <dbReference type="Proteomes" id="UP000243950"/>
    </source>
</evidence>
<accession>A0A1I1V7Q1</accession>
<dbReference type="RefSeq" id="WP_093503739.1">
    <property type="nucleotide sequence ID" value="NZ_BSSG01000003.1"/>
</dbReference>
<gene>
    <name evidence="1" type="ORF">SAMN05216372_104139</name>
</gene>
<protein>
    <submittedName>
        <fullName evidence="1">Uncharacterized protein</fullName>
    </submittedName>
</protein>